<dbReference type="GeneID" id="105852026"/>
<reference evidence="2" key="1">
    <citation type="journal article" date="2013" name="Nat. Biotechnol.">
        <title>Draft genome sequence of chickpea (Cicer arietinum) provides a resource for trait improvement.</title>
        <authorList>
            <person name="Varshney R.K."/>
            <person name="Song C."/>
            <person name="Saxena R.K."/>
            <person name="Azam S."/>
            <person name="Yu S."/>
            <person name="Sharpe A.G."/>
            <person name="Cannon S."/>
            <person name="Baek J."/>
            <person name="Rosen B.D."/>
            <person name="Tar'an B."/>
            <person name="Millan T."/>
            <person name="Zhang X."/>
            <person name="Ramsay L.D."/>
            <person name="Iwata A."/>
            <person name="Wang Y."/>
            <person name="Nelson W."/>
            <person name="Farmer A.D."/>
            <person name="Gaur P.M."/>
            <person name="Soderlund C."/>
            <person name="Penmetsa R.V."/>
            <person name="Xu C."/>
            <person name="Bharti A.K."/>
            <person name="He W."/>
            <person name="Winter P."/>
            <person name="Zhao S."/>
            <person name="Hane J.K."/>
            <person name="Carrasquilla-Garcia N."/>
            <person name="Condie J.A."/>
            <person name="Upadhyaya H.D."/>
            <person name="Luo M.C."/>
            <person name="Thudi M."/>
            <person name="Gowda C.L."/>
            <person name="Singh N.P."/>
            <person name="Lichtenzveig J."/>
            <person name="Gali K.K."/>
            <person name="Rubio J."/>
            <person name="Nadarajan N."/>
            <person name="Dolezel J."/>
            <person name="Bansal K.C."/>
            <person name="Xu X."/>
            <person name="Edwards D."/>
            <person name="Zhang G."/>
            <person name="Kahl G."/>
            <person name="Gil J."/>
            <person name="Singh K.B."/>
            <person name="Datta S.K."/>
            <person name="Jackson S.A."/>
            <person name="Wang J."/>
            <person name="Cook D.R."/>
        </authorList>
    </citation>
    <scope>NUCLEOTIDE SEQUENCE [LARGE SCALE GENOMIC DNA]</scope>
    <source>
        <strain evidence="2">cv. CDC Frontier</strain>
    </source>
</reference>
<evidence type="ECO:0000313" key="3">
    <source>
        <dbReference type="RefSeq" id="XP_012570868.1"/>
    </source>
</evidence>
<protein>
    <submittedName>
        <fullName evidence="3">Uncharacterized protein LOC105852026</fullName>
    </submittedName>
</protein>
<reference evidence="3" key="2">
    <citation type="submission" date="2025-08" db="UniProtKB">
        <authorList>
            <consortium name="RefSeq"/>
        </authorList>
    </citation>
    <scope>IDENTIFICATION</scope>
    <source>
        <tissue evidence="3">Etiolated seedlings</tissue>
    </source>
</reference>
<keyword evidence="2" id="KW-1185">Reference proteome</keyword>
<dbReference type="Pfam" id="PF24750">
    <property type="entry name" value="b-prop_At3g26010-like"/>
    <property type="match status" value="1"/>
</dbReference>
<dbReference type="RefSeq" id="XP_012570868.1">
    <property type="nucleotide sequence ID" value="XM_012715414.2"/>
</dbReference>
<evidence type="ECO:0000259" key="1">
    <source>
        <dbReference type="Pfam" id="PF24750"/>
    </source>
</evidence>
<proteinExistence type="predicted"/>
<name>A0A1S3E618_CICAR</name>
<dbReference type="PANTHER" id="PTHR35546:SF21">
    <property type="entry name" value="F-BOX DOMAIN-CONTAINING PROTEIN"/>
    <property type="match status" value="1"/>
</dbReference>
<feature type="domain" description="F-box protein At3g26010-like beta-propeller" evidence="1">
    <location>
        <begin position="72"/>
        <end position="180"/>
    </location>
</feature>
<evidence type="ECO:0000313" key="2">
    <source>
        <dbReference type="Proteomes" id="UP000087171"/>
    </source>
</evidence>
<sequence length="337" mass="39030">MKRVSKDWKQIISSRSFMKAQLKNANLVLNGFIVQDRYMLCKHDIKTVSYIPVETRNGGKVVHQTVFTFLPEQVVVLASSKGIICCRSCLPSPNPTRLYLCNPCNRDWIQLDWPPQCDITDSIALAFDFECEFELSKFKFKLVRVKRNEEDESFSFTFDLYSLATKDWRKSTEICYCNSDLIKNKGIYIGVPSVEFRSVPEACIGENEGKLNYVQVSEEGLHVWCLEDYYESKWNLKHGKRLEDFEAEYPRFFLNLKNRVSERRSVDSSPWMNPLGFKDGILLIKVCIQLYIYDINIHNITEACSFLQLNPQSMSHPTVFPHSLSLLPLNDNIADAN</sequence>
<organism evidence="2 3">
    <name type="scientific">Cicer arietinum</name>
    <name type="common">Chickpea</name>
    <name type="synonym">Garbanzo</name>
    <dbReference type="NCBI Taxonomy" id="3827"/>
    <lineage>
        <taxon>Eukaryota</taxon>
        <taxon>Viridiplantae</taxon>
        <taxon>Streptophyta</taxon>
        <taxon>Embryophyta</taxon>
        <taxon>Tracheophyta</taxon>
        <taxon>Spermatophyta</taxon>
        <taxon>Magnoliopsida</taxon>
        <taxon>eudicotyledons</taxon>
        <taxon>Gunneridae</taxon>
        <taxon>Pentapetalae</taxon>
        <taxon>rosids</taxon>
        <taxon>fabids</taxon>
        <taxon>Fabales</taxon>
        <taxon>Fabaceae</taxon>
        <taxon>Papilionoideae</taxon>
        <taxon>50 kb inversion clade</taxon>
        <taxon>NPAAA clade</taxon>
        <taxon>Hologalegina</taxon>
        <taxon>IRL clade</taxon>
        <taxon>Cicereae</taxon>
        <taxon>Cicer</taxon>
    </lineage>
</organism>
<gene>
    <name evidence="3" type="primary">LOC105852026</name>
</gene>
<dbReference type="Proteomes" id="UP000087171">
    <property type="component" value="Chromosome Ca5"/>
</dbReference>
<dbReference type="OrthoDB" id="626202at2759"/>
<dbReference type="KEGG" id="cam:105852026"/>
<dbReference type="InterPro" id="IPR056592">
    <property type="entry name" value="Beta-prop_At3g26010-like"/>
</dbReference>
<accession>A0A1S3E618</accession>
<dbReference type="PANTHER" id="PTHR35546">
    <property type="entry name" value="F-BOX PROTEIN INTERACTION DOMAIN PROTEIN-RELATED"/>
    <property type="match status" value="1"/>
</dbReference>
<dbReference type="AlphaFoldDB" id="A0A1S3E618"/>
<dbReference type="InterPro" id="IPR055290">
    <property type="entry name" value="At3g26010-like"/>
</dbReference>